<reference evidence="2 3" key="1">
    <citation type="submission" date="2013-08" db="EMBL/GenBank/DDBJ databases">
        <title>The genome sequence of Skermanella stibiiresistens.</title>
        <authorList>
            <person name="Zhu W."/>
            <person name="Wang G."/>
        </authorList>
    </citation>
    <scope>NUCLEOTIDE SEQUENCE [LARGE SCALE GENOMIC DNA]</scope>
    <source>
        <strain evidence="2 3">SB22</strain>
    </source>
</reference>
<evidence type="ECO:0000313" key="2">
    <source>
        <dbReference type="EMBL" id="EWY38819.1"/>
    </source>
</evidence>
<evidence type="ECO:0000259" key="1">
    <source>
        <dbReference type="Pfam" id="PF19050"/>
    </source>
</evidence>
<sequence length="494" mass="55679">MPLPPKKKERRELIGPVLHFRGVQGDRWRISALFVLTGAAEPPDMEVDGVLLPAPARHIATLDDRHVWRWEFAVPRAAAESRVGFGFAGGDHWYMTVPGTDEAPRIAYTACNGTEDESVFSQGNPPRNARWGDLNARHRSLPFHLLLHGGDQLYADAVWTDCPTLEAWRSLSSQDQLEAPFTEEMAGQAERFYFDLYCRQWSQAEAAALLSTVPSIMMWDDHDIFDGWGSHPDDQRNCAVFQGLHDVARRAFALFQLGCAVEDPADCVWGAATGTFTQGFRIGNLGIFAPDLRTERSQSRVMGEDTWGLLPGWLDRFTGCDHLLFMSSVPMVFANLHMVERLVNLLPGQASMEDDLRDQWRSYVHEKEYHRLITLLGDIARERGMRITFLSGEIHLGACGVIRGSGYDLWQLTSSGIVHPAPSKLYAGILERLSRGRETIATGTTLEMLPFPETGRRYIRARNWLALHFDEDRRLNARWHVEGAAEALTRVVQV</sequence>
<evidence type="ECO:0000313" key="3">
    <source>
        <dbReference type="Proteomes" id="UP000019486"/>
    </source>
</evidence>
<organism evidence="2 3">
    <name type="scientific">Skermanella stibiiresistens SB22</name>
    <dbReference type="NCBI Taxonomy" id="1385369"/>
    <lineage>
        <taxon>Bacteria</taxon>
        <taxon>Pseudomonadati</taxon>
        <taxon>Pseudomonadota</taxon>
        <taxon>Alphaproteobacteria</taxon>
        <taxon>Rhodospirillales</taxon>
        <taxon>Azospirillaceae</taxon>
        <taxon>Skermanella</taxon>
    </lineage>
</organism>
<name>W9GYC9_9PROT</name>
<keyword evidence="3" id="KW-1185">Reference proteome</keyword>
<feature type="domain" description="PhoD-like phosphatase" evidence="1">
    <location>
        <begin position="348"/>
        <end position="424"/>
    </location>
</feature>
<dbReference type="Gene3D" id="3.60.21.70">
    <property type="entry name" value="PhoD-like phosphatase"/>
    <property type="match status" value="1"/>
</dbReference>
<dbReference type="AlphaFoldDB" id="W9GYC9"/>
<dbReference type="EMBL" id="AVFL01000016">
    <property type="protein sequence ID" value="EWY38819.1"/>
    <property type="molecule type" value="Genomic_DNA"/>
</dbReference>
<dbReference type="Proteomes" id="UP000019486">
    <property type="component" value="Unassembled WGS sequence"/>
</dbReference>
<accession>W9GYC9</accession>
<dbReference type="InterPro" id="IPR038607">
    <property type="entry name" value="PhoD-like_sf"/>
</dbReference>
<dbReference type="PANTHER" id="PTHR46689">
    <property type="entry name" value="MEMBRANE PROTEIN, PUTATIVE-RELATED"/>
    <property type="match status" value="1"/>
</dbReference>
<proteinExistence type="predicted"/>
<dbReference type="PATRIC" id="fig|1385369.3.peg.4278"/>
<dbReference type="STRING" id="1385369.N825_11500"/>
<dbReference type="InterPro" id="IPR043904">
    <property type="entry name" value="PhoD_2-like"/>
</dbReference>
<dbReference type="Pfam" id="PF19050">
    <property type="entry name" value="PhoD_2"/>
    <property type="match status" value="2"/>
</dbReference>
<dbReference type="CDD" id="cd07389">
    <property type="entry name" value="MPP_PhoD"/>
    <property type="match status" value="1"/>
</dbReference>
<dbReference type="InterPro" id="IPR018946">
    <property type="entry name" value="PhoD-like_MPP"/>
</dbReference>
<dbReference type="GO" id="GO:0016020">
    <property type="term" value="C:membrane"/>
    <property type="evidence" value="ECO:0007669"/>
    <property type="project" value="TreeGrafter"/>
</dbReference>
<dbReference type="PANTHER" id="PTHR46689:SF1">
    <property type="entry name" value="PHOD-LIKE PHOSPHATASE DOMAIN-CONTAINING PROTEIN"/>
    <property type="match status" value="1"/>
</dbReference>
<dbReference type="OrthoDB" id="327733at2"/>
<dbReference type="RefSeq" id="WP_037456431.1">
    <property type="nucleotide sequence ID" value="NZ_AVFL01000016.1"/>
</dbReference>
<feature type="domain" description="PhoD-like phosphatase" evidence="1">
    <location>
        <begin position="130"/>
        <end position="344"/>
    </location>
</feature>
<gene>
    <name evidence="2" type="ORF">N825_11500</name>
</gene>
<comment type="caution">
    <text evidence="2">The sequence shown here is derived from an EMBL/GenBank/DDBJ whole genome shotgun (WGS) entry which is preliminary data.</text>
</comment>
<protein>
    <recommendedName>
        <fullName evidence="1">PhoD-like phosphatase domain-containing protein</fullName>
    </recommendedName>
</protein>